<evidence type="ECO:0000313" key="3">
    <source>
        <dbReference type="EMBL" id="KEZ40215.1"/>
    </source>
</evidence>
<dbReference type="Proteomes" id="UP000028545">
    <property type="component" value="Unassembled WGS sequence"/>
</dbReference>
<name>A0A084FYQ3_PSEDA</name>
<sequence>MADTEDKSSLTLVGVDSTQNGERSLCDRCISVGFSLDKFIVSKPTVVVDIVQNRYGYEPRKSNDNFRLNSGASLKNFATLRELQESRVNCAFCDLVFRAIERYSGSTAVDDTTSCSLRWEVHGREADSRSAFAVNSTRRIRFTWNEKLGHTQEVYVIYVAPRDALRPNSDAISRWERETLFLGRDFGDQKEKQALIKSWLDLCIHDHRDECRHTHDSQDEFRKLIEETYFGIIDVADMQLKSLPISANGEPEPYVALSYVWGRKPHDDPPYVTKRANIVTHILHGGLETAWEKLPRTIQDSILLVSRLGYRYLWIDSLCIVQDSDSSWQLNAQAMHLVYGHALFTICAADGRDCSSGLRAAQPILRALDPGPFGGSQEASRDFDDPRPICADVGKGLRLMVTRPLEAMISDSEWDTRAWTFQERILSRRCLIFAEGRVFFQCRTTCMSQDIYSDGNRKGWSLDQANSPLRTLRELQQRPLWLYLMYIRMYTGRQLTKPRDVLAAFKGVEWLLEEYMEAPALFGLPTSHFDLAVLWSPLEAVRRRQPRTPSGSGTSCVQDALGNCICKVEQESFGGNDFPSWSWSGWMNGKSEYQSSMLEGCLVDVRDWLTHHTWIQWHIRDETGHLRPLWGMISHKTNEYIINHRAGTKEDERWMGYPGIEDAQPLFIRPLSPPPPPPPPPDLGELRYHYRDVSPPRPRGLESPPDRRLMRLGDLLVRVLEVLDNRWNTTSWRGPPSDRSNMDFERVTNSAYVNNGTTMSRNEREADFKRQRRVTLVDPPEDIHGGHDKYGRHIRADVSAMHDEKTPMFQAILPDNPFGVIRDKARDPPTDRCRSPNRMGKGSRMTYMPILQFKTWRTELHVTIRDGNFESSVRPTNTGLCQCDILDKPSDWCGAIVLDEEWIRDRQGNVFQFIALSGAECFTQEECPVWTYYIPKERDESEWDLYFVLLLQRDIERGVWERVGLGKVFQAASRDRSWAEIKPG</sequence>
<feature type="compositionally biased region" description="Basic and acidic residues" evidence="1">
    <location>
        <begin position="821"/>
        <end position="834"/>
    </location>
</feature>
<evidence type="ECO:0000313" key="4">
    <source>
        <dbReference type="Proteomes" id="UP000028545"/>
    </source>
</evidence>
<comment type="caution">
    <text evidence="3">The sequence shown here is derived from an EMBL/GenBank/DDBJ whole genome shotgun (WGS) entry which is preliminary data.</text>
</comment>
<feature type="region of interest" description="Disordered" evidence="1">
    <location>
        <begin position="819"/>
        <end position="839"/>
    </location>
</feature>
<dbReference type="InterPro" id="IPR010730">
    <property type="entry name" value="HET"/>
</dbReference>
<dbReference type="KEGG" id="sapo:SAPIO_CDS9273"/>
<dbReference type="AlphaFoldDB" id="A0A084FYQ3"/>
<keyword evidence="4" id="KW-1185">Reference proteome</keyword>
<dbReference type="EMBL" id="JOWA01000132">
    <property type="protein sequence ID" value="KEZ40215.1"/>
    <property type="molecule type" value="Genomic_DNA"/>
</dbReference>
<dbReference type="HOGENOM" id="CLU_003953_5_0_1"/>
<dbReference type="GeneID" id="27728345"/>
<accession>A0A084FYQ3</accession>
<organism evidence="3 4">
    <name type="scientific">Pseudallescheria apiosperma</name>
    <name type="common">Scedosporium apiospermum</name>
    <dbReference type="NCBI Taxonomy" id="563466"/>
    <lineage>
        <taxon>Eukaryota</taxon>
        <taxon>Fungi</taxon>
        <taxon>Dikarya</taxon>
        <taxon>Ascomycota</taxon>
        <taxon>Pezizomycotina</taxon>
        <taxon>Sordariomycetes</taxon>
        <taxon>Hypocreomycetidae</taxon>
        <taxon>Microascales</taxon>
        <taxon>Microascaceae</taxon>
        <taxon>Scedosporium</taxon>
    </lineage>
</organism>
<protein>
    <recommendedName>
        <fullName evidence="2">Heterokaryon incompatibility domain-containing protein</fullName>
    </recommendedName>
</protein>
<dbReference type="PANTHER" id="PTHR33112">
    <property type="entry name" value="DOMAIN PROTEIN, PUTATIVE-RELATED"/>
    <property type="match status" value="1"/>
</dbReference>
<dbReference type="OrthoDB" id="2958217at2759"/>
<reference evidence="3 4" key="1">
    <citation type="journal article" date="2014" name="Genome Announc.">
        <title>Draft genome sequence of the pathogenic fungus Scedosporium apiospermum.</title>
        <authorList>
            <person name="Vandeputte P."/>
            <person name="Ghamrawi S."/>
            <person name="Rechenmann M."/>
            <person name="Iltis A."/>
            <person name="Giraud S."/>
            <person name="Fleury M."/>
            <person name="Thornton C."/>
            <person name="Delhaes L."/>
            <person name="Meyer W."/>
            <person name="Papon N."/>
            <person name="Bouchara J.P."/>
        </authorList>
    </citation>
    <scope>NUCLEOTIDE SEQUENCE [LARGE SCALE GENOMIC DNA]</scope>
    <source>
        <strain evidence="3 4">IHEM 14462</strain>
    </source>
</reference>
<dbReference type="RefSeq" id="XP_016640014.1">
    <property type="nucleotide sequence ID" value="XM_016790711.1"/>
</dbReference>
<evidence type="ECO:0000256" key="1">
    <source>
        <dbReference type="SAM" id="MobiDB-lite"/>
    </source>
</evidence>
<dbReference type="VEuPathDB" id="FungiDB:SAPIO_CDS9273"/>
<dbReference type="OMA" id="ILQFFTW"/>
<proteinExistence type="predicted"/>
<feature type="domain" description="Heterokaryon incompatibility" evidence="2">
    <location>
        <begin position="254"/>
        <end position="423"/>
    </location>
</feature>
<dbReference type="Pfam" id="PF06985">
    <property type="entry name" value="HET"/>
    <property type="match status" value="1"/>
</dbReference>
<dbReference type="PANTHER" id="PTHR33112:SF12">
    <property type="entry name" value="HETEROKARYON INCOMPATIBILITY DOMAIN-CONTAINING PROTEIN"/>
    <property type="match status" value="1"/>
</dbReference>
<gene>
    <name evidence="3" type="ORF">SAPIO_CDS9273</name>
</gene>
<evidence type="ECO:0000259" key="2">
    <source>
        <dbReference type="Pfam" id="PF06985"/>
    </source>
</evidence>